<dbReference type="GO" id="GO:0008654">
    <property type="term" value="P:phospholipid biosynthetic process"/>
    <property type="evidence" value="ECO:0007669"/>
    <property type="project" value="UniProtKB-UniRule"/>
</dbReference>
<keyword evidence="1 10" id="KW-1003">Cell membrane</keyword>
<evidence type="ECO:0000256" key="2">
    <source>
        <dbReference type="ARBA" id="ARBA00022516"/>
    </source>
</evidence>
<dbReference type="GO" id="GO:0043772">
    <property type="term" value="F:acyl-phosphate glycerol-3-phosphate acyltransferase activity"/>
    <property type="evidence" value="ECO:0007669"/>
    <property type="project" value="UniProtKB-UniRule"/>
</dbReference>
<reference evidence="11 12" key="1">
    <citation type="journal article" date="2015" name="Genome Announc.">
        <title>Expanding the biotechnology potential of lactobacilli through comparative genomics of 213 strains and associated genera.</title>
        <authorList>
            <person name="Sun Z."/>
            <person name="Harris H.M."/>
            <person name="McCann A."/>
            <person name="Guo C."/>
            <person name="Argimon S."/>
            <person name="Zhang W."/>
            <person name="Yang X."/>
            <person name="Jeffery I.B."/>
            <person name="Cooney J.C."/>
            <person name="Kagawa T.F."/>
            <person name="Liu W."/>
            <person name="Song Y."/>
            <person name="Salvetti E."/>
            <person name="Wrobel A."/>
            <person name="Rasinkangas P."/>
            <person name="Parkhill J."/>
            <person name="Rea M.C."/>
            <person name="O'Sullivan O."/>
            <person name="Ritari J."/>
            <person name="Douillard F.P."/>
            <person name="Paul Ross R."/>
            <person name="Yang R."/>
            <person name="Briner A.E."/>
            <person name="Felis G.E."/>
            <person name="de Vos W.M."/>
            <person name="Barrangou R."/>
            <person name="Klaenhammer T.R."/>
            <person name="Caufield P.W."/>
            <person name="Cui Y."/>
            <person name="Zhang H."/>
            <person name="O'Toole P.W."/>
        </authorList>
    </citation>
    <scope>NUCLEOTIDE SEQUENCE [LARGE SCALE GENOMIC DNA]</scope>
    <source>
        <strain evidence="11 12">JCM 17158</strain>
    </source>
</reference>
<evidence type="ECO:0000256" key="6">
    <source>
        <dbReference type="ARBA" id="ARBA00023098"/>
    </source>
</evidence>
<feature type="transmembrane region" description="Helical" evidence="10">
    <location>
        <begin position="168"/>
        <end position="184"/>
    </location>
</feature>
<comment type="pathway">
    <text evidence="10">Lipid metabolism; phospholipid metabolism.</text>
</comment>
<comment type="caution">
    <text evidence="10">Lacks conserved residue(s) required for the propagation of feature annotation.</text>
</comment>
<dbReference type="PANTHER" id="PTHR30309:SF0">
    <property type="entry name" value="GLYCEROL-3-PHOSPHATE ACYLTRANSFERASE-RELATED"/>
    <property type="match status" value="1"/>
</dbReference>
<dbReference type="AlphaFoldDB" id="A0A0R1JQ71"/>
<keyword evidence="12" id="KW-1185">Reference proteome</keyword>
<dbReference type="PANTHER" id="PTHR30309">
    <property type="entry name" value="INNER MEMBRANE PROTEIN YGIH"/>
    <property type="match status" value="1"/>
</dbReference>
<keyword evidence="7 10" id="KW-0472">Membrane</keyword>
<evidence type="ECO:0000256" key="7">
    <source>
        <dbReference type="ARBA" id="ARBA00023136"/>
    </source>
</evidence>
<dbReference type="EC" id="2.3.1.275" evidence="10"/>
<evidence type="ECO:0000256" key="5">
    <source>
        <dbReference type="ARBA" id="ARBA00022989"/>
    </source>
</evidence>
<keyword evidence="2 10" id="KW-0444">Lipid biosynthesis</keyword>
<dbReference type="EMBL" id="AZDJ01000013">
    <property type="protein sequence ID" value="KRK73324.1"/>
    <property type="molecule type" value="Genomic_DNA"/>
</dbReference>
<evidence type="ECO:0000313" key="12">
    <source>
        <dbReference type="Proteomes" id="UP000051804"/>
    </source>
</evidence>
<organism evidence="11 12">
    <name type="scientific">Lacticaseibacillus nasuensis JCM 17158</name>
    <dbReference type="NCBI Taxonomy" id="1291734"/>
    <lineage>
        <taxon>Bacteria</taxon>
        <taxon>Bacillati</taxon>
        <taxon>Bacillota</taxon>
        <taxon>Bacilli</taxon>
        <taxon>Lactobacillales</taxon>
        <taxon>Lactobacillaceae</taxon>
        <taxon>Lacticaseibacillus</taxon>
    </lineage>
</organism>
<comment type="function">
    <text evidence="10">Catalyzes the transfer of an acyl group from acyl-phosphate (acyl-PO(4)) to glycerol-3-phosphate (G3P) to form lysophosphatidic acid (LPA). This enzyme utilizes acyl-phosphate as fatty acyl donor, but not acyl-CoA or acyl-ACP.</text>
</comment>
<comment type="subunit">
    <text evidence="10">Probably interacts with PlsX.</text>
</comment>
<keyword evidence="5 10" id="KW-1133">Transmembrane helix</keyword>
<evidence type="ECO:0000256" key="3">
    <source>
        <dbReference type="ARBA" id="ARBA00022679"/>
    </source>
</evidence>
<keyword evidence="11" id="KW-0012">Acyltransferase</keyword>
<protein>
    <recommendedName>
        <fullName evidence="10">Glycerol-3-phosphate acyltransferase</fullName>
    </recommendedName>
    <alternativeName>
        <fullName evidence="10">Acyl-PO4 G3P acyltransferase</fullName>
    </alternativeName>
    <alternativeName>
        <fullName evidence="10">Acyl-phosphate--glycerol-3-phosphate acyltransferase</fullName>
    </alternativeName>
    <alternativeName>
        <fullName evidence="10">G3P acyltransferase</fullName>
        <shortName evidence="10">GPAT</shortName>
        <ecNumber evidence="10">2.3.1.275</ecNumber>
    </alternativeName>
    <alternativeName>
        <fullName evidence="10">Lysophosphatidic acid synthase</fullName>
        <shortName evidence="10">LPA synthase</shortName>
    </alternativeName>
</protein>
<dbReference type="Proteomes" id="UP000051804">
    <property type="component" value="Unassembled WGS sequence"/>
</dbReference>
<accession>A0A0R1JQ71</accession>
<dbReference type="PATRIC" id="fig|1291734.4.peg.1213"/>
<keyword evidence="9 10" id="KW-1208">Phospholipid metabolism</keyword>
<dbReference type="UniPathway" id="UPA00085"/>
<dbReference type="STRING" id="1291734.FD02_GL001182"/>
<feature type="transmembrane region" description="Helical" evidence="10">
    <location>
        <begin position="88"/>
        <end position="109"/>
    </location>
</feature>
<dbReference type="GO" id="GO:0005886">
    <property type="term" value="C:plasma membrane"/>
    <property type="evidence" value="ECO:0007669"/>
    <property type="project" value="UniProtKB-SubCell"/>
</dbReference>
<evidence type="ECO:0000256" key="9">
    <source>
        <dbReference type="ARBA" id="ARBA00023264"/>
    </source>
</evidence>
<evidence type="ECO:0000313" key="11">
    <source>
        <dbReference type="EMBL" id="KRK73324.1"/>
    </source>
</evidence>
<keyword evidence="3 10" id="KW-0808">Transferase</keyword>
<comment type="subcellular location">
    <subcellularLocation>
        <location evidence="10">Cell membrane</location>
        <topology evidence="10">Multi-pass membrane protein</topology>
    </subcellularLocation>
</comment>
<evidence type="ECO:0000256" key="4">
    <source>
        <dbReference type="ARBA" id="ARBA00022692"/>
    </source>
</evidence>
<comment type="similarity">
    <text evidence="10">Belongs to the PlsY family.</text>
</comment>
<comment type="catalytic activity">
    <reaction evidence="10">
        <text>an acyl phosphate + sn-glycerol 3-phosphate = a 1-acyl-sn-glycero-3-phosphate + phosphate</text>
        <dbReference type="Rhea" id="RHEA:34075"/>
        <dbReference type="ChEBI" id="CHEBI:43474"/>
        <dbReference type="ChEBI" id="CHEBI:57597"/>
        <dbReference type="ChEBI" id="CHEBI:57970"/>
        <dbReference type="ChEBI" id="CHEBI:59918"/>
        <dbReference type="EC" id="2.3.1.275"/>
    </reaction>
</comment>
<keyword evidence="6 10" id="KW-0443">Lipid metabolism</keyword>
<feature type="transmembrane region" description="Helical" evidence="10">
    <location>
        <begin position="129"/>
        <end position="162"/>
    </location>
</feature>
<evidence type="ECO:0000256" key="8">
    <source>
        <dbReference type="ARBA" id="ARBA00023209"/>
    </source>
</evidence>
<evidence type="ECO:0000256" key="1">
    <source>
        <dbReference type="ARBA" id="ARBA00022475"/>
    </source>
</evidence>
<keyword evidence="8 10" id="KW-0594">Phospholipid biosynthesis</keyword>
<proteinExistence type="inferred from homology"/>
<evidence type="ECO:0000256" key="10">
    <source>
        <dbReference type="HAMAP-Rule" id="MF_01043"/>
    </source>
</evidence>
<dbReference type="Pfam" id="PF02660">
    <property type="entry name" value="G3P_acyltransf"/>
    <property type="match status" value="1"/>
</dbReference>
<keyword evidence="4 10" id="KW-0812">Transmembrane</keyword>
<name>A0A0R1JQ71_9LACO</name>
<dbReference type="InterPro" id="IPR003811">
    <property type="entry name" value="G3P_acylTferase_PlsY"/>
</dbReference>
<sequence length="214" mass="23304">MKGTEGSGKMLIVCFVLAYLLGSIPSGVWIGQWCYHKDIRTAGSHNIGTTNAYRVLGPVGGTVVLVMDILKGTLGASLPVLFGFPQHWLILIVGLAAVAGHTFSIFIGFKGGKAVATSAGILLAYNWPFFLIASAVFFSLVCLTSMVSVASTLGMTIIVIWSFAYHDWLLTCVAAGLWVVFLWRHKDNLARIRAGKENMVPFGLGQYLRKRRQH</sequence>
<dbReference type="SMART" id="SM01207">
    <property type="entry name" value="G3P_acyltransf"/>
    <property type="match status" value="1"/>
</dbReference>
<dbReference type="HAMAP" id="MF_01043">
    <property type="entry name" value="PlsY"/>
    <property type="match status" value="1"/>
</dbReference>
<comment type="caution">
    <text evidence="11">The sequence shown here is derived from an EMBL/GenBank/DDBJ whole genome shotgun (WGS) entry which is preliminary data.</text>
</comment>
<dbReference type="NCBIfam" id="TIGR00023">
    <property type="entry name" value="glycerol-3-phosphate 1-O-acyltransferase PlsY"/>
    <property type="match status" value="1"/>
</dbReference>
<gene>
    <name evidence="10" type="primary">plsY</name>
    <name evidence="11" type="ORF">FD02_GL001182</name>
</gene>